<feature type="region of interest" description="Disordered" evidence="1">
    <location>
        <begin position="1"/>
        <end position="24"/>
    </location>
</feature>
<feature type="domain" description="HDOD" evidence="2">
    <location>
        <begin position="44"/>
        <end position="239"/>
    </location>
</feature>
<evidence type="ECO:0000256" key="1">
    <source>
        <dbReference type="SAM" id="MobiDB-lite"/>
    </source>
</evidence>
<dbReference type="SUPFAM" id="SSF109604">
    <property type="entry name" value="HD-domain/PDEase-like"/>
    <property type="match status" value="1"/>
</dbReference>
<sequence>MGFIQLPYTSEDTSSFPEAATEKNTRTKTIKDRLLEAATHDPDLPALGNSIARIIQLSSSDDQSLQQLAYFVLADVSLTQKILRLSNSVAYRTGPNKVNTNITKAIFLLGFNSVKTCALAMLLVDGMSGKRAELVRTELIHALAASMISRELVKASHFIDAEETAITALFKNLGRLLLAAYDHDLYHEMMALIAQGTHTPVQASMQVLGFNLDTLTETILEKWCIPSTIIQGLRSRPFGNLGVARSKQEWMQQVAELSERVAPLVVETGNPEDPELKNKLLTRFGKALNLDKPKLDQLILDAKIETRALLINANLLDADRNKTICTEIARAEFNMPVDEDLLSELIIGHDEAENTQIIQRYPSGKPYNASALLLTGVQDVSEIMAPGNYKLDSLIMLVLETYYNSLGFRFITLCLRDPKMNQYRARSSLGENNMDFQKACSFPMSFSPDVFHLALKRNADLLISDACTAKIHTLIPQWHRDLFPDTRSFMVLPLVANNKPIGLFYANREAEAPEGITPDEIRLIKTLKGQALTAFNSR</sequence>
<dbReference type="InterPro" id="IPR052340">
    <property type="entry name" value="RNase_Y/CdgJ"/>
</dbReference>
<dbReference type="AlphaFoldDB" id="A0A2T5I0U8"/>
<dbReference type="Pfam" id="PF08668">
    <property type="entry name" value="HDOD"/>
    <property type="match status" value="1"/>
</dbReference>
<protein>
    <submittedName>
        <fullName evidence="3">HD-like signal output (HDOD) protein</fullName>
    </submittedName>
</protein>
<name>A0A2T5I0U8_9PROT</name>
<evidence type="ECO:0000259" key="2">
    <source>
        <dbReference type="PROSITE" id="PS51833"/>
    </source>
</evidence>
<feature type="compositionally biased region" description="Polar residues" evidence="1">
    <location>
        <begin position="7"/>
        <end position="16"/>
    </location>
</feature>
<organism evidence="3 4">
    <name type="scientific">Nitrosomonas oligotropha</name>
    <dbReference type="NCBI Taxonomy" id="42354"/>
    <lineage>
        <taxon>Bacteria</taxon>
        <taxon>Pseudomonadati</taxon>
        <taxon>Pseudomonadota</taxon>
        <taxon>Betaproteobacteria</taxon>
        <taxon>Nitrosomonadales</taxon>
        <taxon>Nitrosomonadaceae</taxon>
        <taxon>Nitrosomonas</taxon>
    </lineage>
</organism>
<dbReference type="Proteomes" id="UP000244128">
    <property type="component" value="Unassembled WGS sequence"/>
</dbReference>
<dbReference type="InterPro" id="IPR013976">
    <property type="entry name" value="HDOD"/>
</dbReference>
<dbReference type="PANTHER" id="PTHR33525">
    <property type="match status" value="1"/>
</dbReference>
<evidence type="ECO:0000313" key="3">
    <source>
        <dbReference type="EMBL" id="PTQ77459.1"/>
    </source>
</evidence>
<dbReference type="EMBL" id="QAOI01000008">
    <property type="protein sequence ID" value="PTQ77459.1"/>
    <property type="molecule type" value="Genomic_DNA"/>
</dbReference>
<dbReference type="InterPro" id="IPR029016">
    <property type="entry name" value="GAF-like_dom_sf"/>
</dbReference>
<dbReference type="SUPFAM" id="SSF55781">
    <property type="entry name" value="GAF domain-like"/>
    <property type="match status" value="1"/>
</dbReference>
<comment type="caution">
    <text evidence="3">The sequence shown here is derived from an EMBL/GenBank/DDBJ whole genome shotgun (WGS) entry which is preliminary data.</text>
</comment>
<dbReference type="PANTHER" id="PTHR33525:SF4">
    <property type="entry name" value="CYCLIC DI-GMP PHOSPHODIESTERASE CDGJ"/>
    <property type="match status" value="1"/>
</dbReference>
<dbReference type="PROSITE" id="PS51833">
    <property type="entry name" value="HDOD"/>
    <property type="match status" value="1"/>
</dbReference>
<accession>A0A2T5I0U8</accession>
<gene>
    <name evidence="3" type="ORF">C8R26_108107</name>
</gene>
<proteinExistence type="predicted"/>
<dbReference type="RefSeq" id="WP_107803030.1">
    <property type="nucleotide sequence ID" value="NZ_QAOI01000008.1"/>
</dbReference>
<evidence type="ECO:0000313" key="4">
    <source>
        <dbReference type="Proteomes" id="UP000244128"/>
    </source>
</evidence>
<reference evidence="3 4" key="1">
    <citation type="submission" date="2018-04" db="EMBL/GenBank/DDBJ databases">
        <title>Active sludge and wastewater microbial communities from Klosterneuburg, Austria.</title>
        <authorList>
            <person name="Wagner M."/>
        </authorList>
    </citation>
    <scope>NUCLEOTIDE SEQUENCE [LARGE SCALE GENOMIC DNA]</scope>
    <source>
        <strain evidence="3 4">Nm49</strain>
    </source>
</reference>
<dbReference type="Gene3D" id="3.30.450.40">
    <property type="match status" value="1"/>
</dbReference>
<dbReference type="Gene3D" id="1.10.3210.10">
    <property type="entry name" value="Hypothetical protein af1432"/>
    <property type="match status" value="1"/>
</dbReference>